<dbReference type="InterPro" id="IPR000727">
    <property type="entry name" value="T_SNARE_dom"/>
</dbReference>
<feature type="domain" description="Methyl-accepting transducer" evidence="3">
    <location>
        <begin position="383"/>
        <end position="612"/>
    </location>
</feature>
<organism evidence="7 8">
    <name type="scientific">Iodidimonas nitroreducens</name>
    <dbReference type="NCBI Taxonomy" id="1236968"/>
    <lineage>
        <taxon>Bacteria</taxon>
        <taxon>Pseudomonadati</taxon>
        <taxon>Pseudomonadota</taxon>
        <taxon>Alphaproteobacteria</taxon>
        <taxon>Iodidimonadales</taxon>
        <taxon>Iodidimonadaceae</taxon>
        <taxon>Iodidimonas</taxon>
    </lineage>
</organism>
<dbReference type="NCBIfam" id="TIGR00229">
    <property type="entry name" value="sensory_box"/>
    <property type="match status" value="3"/>
</dbReference>
<dbReference type="Gene3D" id="1.10.287.950">
    <property type="entry name" value="Methyl-accepting chemotaxis protein"/>
    <property type="match status" value="1"/>
</dbReference>
<feature type="domain" description="T-SNARE coiled-coil homology" evidence="6">
    <location>
        <begin position="542"/>
        <end position="604"/>
    </location>
</feature>
<feature type="domain" description="PAC" evidence="5">
    <location>
        <begin position="93"/>
        <end position="145"/>
    </location>
</feature>
<dbReference type="SMART" id="SM00086">
    <property type="entry name" value="PAC"/>
    <property type="match status" value="3"/>
</dbReference>
<dbReference type="PROSITE" id="PS50111">
    <property type="entry name" value="CHEMOTAXIS_TRANSDUC_2"/>
    <property type="match status" value="1"/>
</dbReference>
<dbReference type="Pfam" id="PF08447">
    <property type="entry name" value="PAS_3"/>
    <property type="match status" value="3"/>
</dbReference>
<comment type="caution">
    <text evidence="7">The sequence shown here is derived from an EMBL/GenBank/DDBJ whole genome shotgun (WGS) entry which is preliminary data.</text>
</comment>
<dbReference type="CDD" id="cd00130">
    <property type="entry name" value="PAS"/>
    <property type="match status" value="3"/>
</dbReference>
<dbReference type="SUPFAM" id="SSF55785">
    <property type="entry name" value="PYP-like sensor domain (PAS domain)"/>
    <property type="match status" value="3"/>
</dbReference>
<reference evidence="7 8" key="1">
    <citation type="submission" date="2019-09" db="EMBL/GenBank/DDBJ databases">
        <title>NBRP : Genome information of microbial organism related human and environment.</title>
        <authorList>
            <person name="Hattori M."/>
            <person name="Oshima K."/>
            <person name="Inaba H."/>
            <person name="Suda W."/>
            <person name="Sakamoto M."/>
            <person name="Iino T."/>
            <person name="Kitahara M."/>
            <person name="Oshida Y."/>
            <person name="Iida T."/>
            <person name="Kudo T."/>
            <person name="Itoh T."/>
            <person name="Ohkuma M."/>
        </authorList>
    </citation>
    <scope>NUCLEOTIDE SEQUENCE [LARGE SCALE GENOMIC DNA]</scope>
    <source>
        <strain evidence="7 8">Q-1</strain>
    </source>
</reference>
<dbReference type="InterPro" id="IPR035965">
    <property type="entry name" value="PAS-like_dom_sf"/>
</dbReference>
<evidence type="ECO:0000259" key="5">
    <source>
        <dbReference type="PROSITE" id="PS50113"/>
    </source>
</evidence>
<accession>A0A5A7N9R9</accession>
<feature type="domain" description="PAC" evidence="5">
    <location>
        <begin position="337"/>
        <end position="389"/>
    </location>
</feature>
<dbReference type="AlphaFoldDB" id="A0A5A7N9R9"/>
<dbReference type="InterPro" id="IPR001610">
    <property type="entry name" value="PAC"/>
</dbReference>
<evidence type="ECO:0000313" key="8">
    <source>
        <dbReference type="Proteomes" id="UP000324996"/>
    </source>
</evidence>
<evidence type="ECO:0000259" key="6">
    <source>
        <dbReference type="PROSITE" id="PS50192"/>
    </source>
</evidence>
<dbReference type="PROSITE" id="PS50113">
    <property type="entry name" value="PAC"/>
    <property type="match status" value="3"/>
</dbReference>
<feature type="domain" description="PAC" evidence="5">
    <location>
        <begin position="215"/>
        <end position="267"/>
    </location>
</feature>
<dbReference type="Gene3D" id="3.30.450.20">
    <property type="entry name" value="PAS domain"/>
    <property type="match status" value="3"/>
</dbReference>
<sequence>MRVNFVSNFLGGNGGGHRGHQNSVLRALDQSFAVIEFKIDGTIITANEIFLKAIGYRLDEIKGKHHRIFVDPDLAKSPDYATFWASLAKGQAQSAIFQRRRKDGSKLWLQASYAPVPDQQGRVTKVVKLATDISEIEERNIDAAGKLMALDHSQALIEFDPTGLILDANQNFLDVVGYQLDEIKGQHHRLFVDEAYAQSRDYADFWANLAEGRHESGEFPRRTKDGGMVWLQATYNPIADRDGHIVKIVKFASDITAGKLASAESDSKLQALDKAQAVIEFDLDGTIITANDNFLAAIGYRLDEIKGKHHSLFVDPAHQSSQSYKDFWRDLALGKYQSGEYKRLGKNGQIVWLQATYNPVLGPDGRPIKVVKFATDISTMVEKREQQSKVADELDGALTHIQQAIGKALAKGTSVASAVGQTDGTVQAVAAAAEELHASFVQLAQHVMQAGTVVSVTARDAADADKATTDLSTAAEAMNKIVGLIDDIASQINLLALNATIEAARAGEAGRGFAVVASEVKSLANQVASATGQIGSEITRMQTVSKDVVSKLGAIGDAVRNMESNINEISASIEEQSAVTEDISQNMQSAATAVEQASIGIKDLEGDISGASDQARNGAAIYQKMRDTQL</sequence>
<dbReference type="InterPro" id="IPR050903">
    <property type="entry name" value="Bact_Chemotaxis_MeTrfase"/>
</dbReference>
<dbReference type="GO" id="GO:0016020">
    <property type="term" value="C:membrane"/>
    <property type="evidence" value="ECO:0007669"/>
    <property type="project" value="InterPro"/>
</dbReference>
<dbReference type="PROSITE" id="PS50192">
    <property type="entry name" value="T_SNARE"/>
    <property type="match status" value="1"/>
</dbReference>
<proteinExistence type="inferred from homology"/>
<evidence type="ECO:0000256" key="1">
    <source>
        <dbReference type="ARBA" id="ARBA00029447"/>
    </source>
</evidence>
<comment type="similarity">
    <text evidence="1">Belongs to the methyl-accepting chemotaxis (MCP) protein family.</text>
</comment>
<evidence type="ECO:0000259" key="4">
    <source>
        <dbReference type="PROSITE" id="PS50112"/>
    </source>
</evidence>
<feature type="domain" description="PAS" evidence="4">
    <location>
        <begin position="278"/>
        <end position="308"/>
    </location>
</feature>
<dbReference type="Pfam" id="PF00015">
    <property type="entry name" value="MCPsignal"/>
    <property type="match status" value="1"/>
</dbReference>
<dbReference type="PANTHER" id="PTHR24422:SF10">
    <property type="entry name" value="CHEMOTAXIS PROTEIN METHYLTRANSFERASE 2"/>
    <property type="match status" value="1"/>
</dbReference>
<dbReference type="Proteomes" id="UP000324996">
    <property type="component" value="Unassembled WGS sequence"/>
</dbReference>
<dbReference type="InterPro" id="IPR004089">
    <property type="entry name" value="MCPsignal_dom"/>
</dbReference>
<dbReference type="SUPFAM" id="SSF58104">
    <property type="entry name" value="Methyl-accepting chemotaxis protein (MCP) signaling domain"/>
    <property type="match status" value="1"/>
</dbReference>
<dbReference type="EMBL" id="BKCN01000012">
    <property type="protein sequence ID" value="GER04677.1"/>
    <property type="molecule type" value="Genomic_DNA"/>
</dbReference>
<dbReference type="InterPro" id="IPR000700">
    <property type="entry name" value="PAS-assoc_C"/>
</dbReference>
<dbReference type="InterPro" id="IPR013655">
    <property type="entry name" value="PAS_fold_3"/>
</dbReference>
<dbReference type="SMART" id="SM00283">
    <property type="entry name" value="MA"/>
    <property type="match status" value="1"/>
</dbReference>
<name>A0A5A7N9R9_9PROT</name>
<protein>
    <submittedName>
        <fullName evidence="7">Chemotaxis protein</fullName>
    </submittedName>
</protein>
<dbReference type="PANTHER" id="PTHR24422">
    <property type="entry name" value="CHEMOTAXIS PROTEIN METHYLTRANSFERASE"/>
    <property type="match status" value="1"/>
</dbReference>
<keyword evidence="2" id="KW-0807">Transducer</keyword>
<keyword evidence="8" id="KW-1185">Reference proteome</keyword>
<evidence type="ECO:0000256" key="2">
    <source>
        <dbReference type="PROSITE-ProRule" id="PRU00284"/>
    </source>
</evidence>
<dbReference type="SMART" id="SM00091">
    <property type="entry name" value="PAS"/>
    <property type="match status" value="3"/>
</dbReference>
<gene>
    <name evidence="7" type="primary">mcpA</name>
    <name evidence="7" type="ORF">JCM17846_23590</name>
</gene>
<dbReference type="InterPro" id="IPR000014">
    <property type="entry name" value="PAS"/>
</dbReference>
<dbReference type="GO" id="GO:0007165">
    <property type="term" value="P:signal transduction"/>
    <property type="evidence" value="ECO:0007669"/>
    <property type="project" value="UniProtKB-KW"/>
</dbReference>
<dbReference type="PROSITE" id="PS50112">
    <property type="entry name" value="PAS"/>
    <property type="match status" value="1"/>
</dbReference>
<evidence type="ECO:0000313" key="7">
    <source>
        <dbReference type="EMBL" id="GER04677.1"/>
    </source>
</evidence>
<evidence type="ECO:0000259" key="3">
    <source>
        <dbReference type="PROSITE" id="PS50111"/>
    </source>
</evidence>